<evidence type="ECO:0000313" key="2">
    <source>
        <dbReference type="EMBL" id="MDH7960283.1"/>
    </source>
</evidence>
<dbReference type="Proteomes" id="UP000181969">
    <property type="component" value="Unassembled WGS sequence"/>
</dbReference>
<keyword evidence="1" id="KW-0472">Membrane</keyword>
<sequence>MKNVLLVFGSIIVIIIVTGLTWYNSSYKGPSYYVRVYGEDTHVNKKYIYSRGEGSTQYTYLLKGYDQRGESKELKLNTLDKIKENTYLEVFPNSKGEVISTVERKRSEVPKNALENLE</sequence>
<organism evidence="3 4">
    <name type="scientific">Lactococcus garvieae</name>
    <dbReference type="NCBI Taxonomy" id="1363"/>
    <lineage>
        <taxon>Bacteria</taxon>
        <taxon>Bacillati</taxon>
        <taxon>Bacillota</taxon>
        <taxon>Bacilli</taxon>
        <taxon>Lactobacillales</taxon>
        <taxon>Streptococcaceae</taxon>
        <taxon>Lactococcus</taxon>
    </lineage>
</organism>
<reference evidence="3 4" key="1">
    <citation type="submission" date="2016-10" db="EMBL/GenBank/DDBJ databases">
        <authorList>
            <person name="de Groot N.N."/>
        </authorList>
    </citation>
    <scope>NUCLEOTIDE SEQUENCE [LARGE SCALE GENOMIC DNA]</scope>
    <source>
        <strain evidence="3 4">M79</strain>
    </source>
</reference>
<dbReference type="Gene3D" id="2.40.50.480">
    <property type="match status" value="1"/>
</dbReference>
<evidence type="ECO:0000256" key="1">
    <source>
        <dbReference type="SAM" id="Phobius"/>
    </source>
</evidence>
<dbReference type="InterPro" id="IPR006542">
    <property type="entry name" value="DUF1093"/>
</dbReference>
<dbReference type="PANTHER" id="PTHR36433:SF2">
    <property type="entry name" value="YXEA FAMILY PROTEIN"/>
    <property type="match status" value="1"/>
</dbReference>
<evidence type="ECO:0000313" key="3">
    <source>
        <dbReference type="EMBL" id="SFL29500.1"/>
    </source>
</evidence>
<dbReference type="RefSeq" id="WP_004258174.1">
    <property type="nucleotide sequence ID" value="NZ_AP026069.1"/>
</dbReference>
<accession>A0A1I4GJ12</accession>
<gene>
    <name evidence="2" type="ORF">QHR29_07350</name>
    <name evidence="3" type="ORF">SAMN05216438_10452</name>
</gene>
<evidence type="ECO:0000313" key="4">
    <source>
        <dbReference type="Proteomes" id="UP000181969"/>
    </source>
</evidence>
<keyword evidence="1" id="KW-1133">Transmembrane helix</keyword>
<proteinExistence type="predicted"/>
<dbReference type="GeneID" id="61074521"/>
<dbReference type="AlphaFoldDB" id="A0A1I4GJ12"/>
<dbReference type="EMBL" id="JARYTV010000005">
    <property type="protein sequence ID" value="MDH7960283.1"/>
    <property type="molecule type" value="Genomic_DNA"/>
</dbReference>
<reference evidence="2" key="2">
    <citation type="submission" date="2023-04" db="EMBL/GenBank/DDBJ databases">
        <title>Genomic analysis of Lactococcus garvieae isolates.</title>
        <authorList>
            <person name="Zhanghang C."/>
        </authorList>
    </citation>
    <scope>NUCLEOTIDE SEQUENCE</scope>
    <source>
        <strain evidence="2">ZB-1</strain>
    </source>
</reference>
<dbReference type="NCBIfam" id="TIGR01655">
    <property type="entry name" value="yxeA_fam"/>
    <property type="match status" value="1"/>
</dbReference>
<dbReference type="Proteomes" id="UP001157396">
    <property type="component" value="Unassembled WGS sequence"/>
</dbReference>
<protein>
    <submittedName>
        <fullName evidence="2">YxeA family protein</fullName>
    </submittedName>
</protein>
<name>A0A1I4GJ12_9LACT</name>
<keyword evidence="1" id="KW-0812">Transmembrane</keyword>
<dbReference type="EMBL" id="FOTJ01000004">
    <property type="protein sequence ID" value="SFL29500.1"/>
    <property type="molecule type" value="Genomic_DNA"/>
</dbReference>
<dbReference type="PANTHER" id="PTHR36433">
    <property type="entry name" value="HYPOTHETICAL CYTOSOLIC PROTEIN"/>
    <property type="match status" value="1"/>
</dbReference>
<dbReference type="SUPFAM" id="SSF159121">
    <property type="entry name" value="BC4932-like"/>
    <property type="match status" value="1"/>
</dbReference>
<dbReference type="OrthoDB" id="2243698at2"/>
<feature type="transmembrane region" description="Helical" evidence="1">
    <location>
        <begin position="6"/>
        <end position="23"/>
    </location>
</feature>
<dbReference type="Pfam" id="PF06486">
    <property type="entry name" value="DUF1093"/>
    <property type="match status" value="1"/>
</dbReference>
<dbReference type="InterPro" id="IPR036166">
    <property type="entry name" value="YxeA-like_sf"/>
</dbReference>